<evidence type="ECO:0000313" key="3">
    <source>
        <dbReference type="Proteomes" id="UP000002038"/>
    </source>
</evidence>
<dbReference type="RefSeq" id="XP_031578962.1">
    <property type="nucleotide sequence ID" value="XM_031722146.1"/>
</dbReference>
<dbReference type="OrthoDB" id="10596075at2759"/>
<dbReference type="EMBL" id="GG657458">
    <property type="protein sequence ID" value="OAT09701.1"/>
    <property type="molecule type" value="Genomic_DNA"/>
</dbReference>
<protein>
    <submittedName>
        <fullName evidence="2">Uncharacterized protein</fullName>
    </submittedName>
</protein>
<dbReference type="EMBL" id="GG657458">
    <property type="protein sequence ID" value="OAT09702.1"/>
    <property type="molecule type" value="Genomic_DNA"/>
</dbReference>
<dbReference type="RefSeq" id="XP_031578963.1">
    <property type="nucleotide sequence ID" value="XM_031722147.1"/>
</dbReference>
<dbReference type="VEuPathDB" id="FungiDB:BDBG_05432"/>
<name>A0A179URP4_BLAGS</name>
<dbReference type="RefSeq" id="XP_031578964.1">
    <property type="nucleotide sequence ID" value="XM_031722148.1"/>
</dbReference>
<dbReference type="EMBL" id="GG657458">
    <property type="protein sequence ID" value="OAT09703.1"/>
    <property type="molecule type" value="Genomic_DNA"/>
</dbReference>
<reference evidence="3" key="2">
    <citation type="journal article" date="2015" name="PLoS Genet.">
        <title>The dynamic genome and transcriptome of the human fungal pathogen Blastomyces and close relative Emmonsia.</title>
        <authorList>
            <person name="Munoz J.F."/>
            <person name="Gauthier G.M."/>
            <person name="Desjardins C.A."/>
            <person name="Gallo J.E."/>
            <person name="Holder J."/>
            <person name="Sullivan T.D."/>
            <person name="Marty A.J."/>
            <person name="Carmen J.C."/>
            <person name="Chen Z."/>
            <person name="Ding L."/>
            <person name="Gujja S."/>
            <person name="Magrini V."/>
            <person name="Misas E."/>
            <person name="Mitreva M."/>
            <person name="Priest M."/>
            <person name="Saif S."/>
            <person name="Whiston E.A."/>
            <person name="Young S."/>
            <person name="Zeng Q."/>
            <person name="Goldman W.E."/>
            <person name="Mardis E.R."/>
            <person name="Taylor J.W."/>
            <person name="McEwen J.G."/>
            <person name="Clay O.K."/>
            <person name="Klein B.S."/>
            <person name="Cuomo C.A."/>
        </authorList>
    </citation>
    <scope>NUCLEOTIDE SEQUENCE [LARGE SCALE GENOMIC DNA]</scope>
    <source>
        <strain evidence="3">SLH14081</strain>
    </source>
</reference>
<dbReference type="AlphaFoldDB" id="A0A179URP4"/>
<dbReference type="Proteomes" id="UP000002038">
    <property type="component" value="Unassembled WGS sequence"/>
</dbReference>
<evidence type="ECO:0000256" key="1">
    <source>
        <dbReference type="SAM" id="MobiDB-lite"/>
    </source>
</evidence>
<sequence length="118" mass="13508">MSTSRRISEGSDGSSTDSSTDPASHDSSTHVYHDTKHQQKFSGLADQKHAAEQREEERRDESPPEDRSFVYRKPGAGNLLTEFLENDSPECRWYLFRKNQASLIANDFSFPHLSRFDI</sequence>
<feature type="compositionally biased region" description="Basic and acidic residues" evidence="1">
    <location>
        <begin position="23"/>
        <end position="37"/>
    </location>
</feature>
<evidence type="ECO:0000313" key="2">
    <source>
        <dbReference type="EMBL" id="OAT09701.1"/>
    </source>
</evidence>
<dbReference type="GeneID" id="8509406"/>
<keyword evidence="3" id="KW-1185">Reference proteome</keyword>
<accession>A0A179URP4</accession>
<dbReference type="KEGG" id="bgh:BDBG_05432"/>
<feature type="compositionally biased region" description="Low complexity" evidence="1">
    <location>
        <begin position="10"/>
        <end position="22"/>
    </location>
</feature>
<feature type="compositionally biased region" description="Basic and acidic residues" evidence="1">
    <location>
        <begin position="46"/>
        <end position="69"/>
    </location>
</feature>
<reference evidence="2" key="1">
    <citation type="submission" date="2009-02" db="EMBL/GenBank/DDBJ databases">
        <title>The Genome Sequence of Blastomyces dermatitidis strain SLH14081.</title>
        <authorList>
            <consortium name="The Broad Institute Genome Sequencing Platform"/>
            <consortium name="Broad Institute Microbial Sequencing Center."/>
            <person name="Champion M."/>
            <person name="Cuomo C."/>
            <person name="Ma L.-J."/>
            <person name="Henn M.R."/>
            <person name="Klein B."/>
            <person name="Goldman B."/>
            <person name="Young S."/>
            <person name="Kodira C.D."/>
            <person name="Zeng Q."/>
            <person name="Koehrsen M."/>
            <person name="Alvarado L."/>
            <person name="Berlin A.M."/>
            <person name="Heiman D.I."/>
            <person name="Hepburn T.A."/>
            <person name="Saif S."/>
            <person name="Shea T.D."/>
            <person name="Shenoy N."/>
            <person name="Sykes S."/>
            <person name="Galagan J."/>
            <person name="Nusbaum C."/>
            <person name="Birren B."/>
        </authorList>
    </citation>
    <scope>NUCLEOTIDE SEQUENCE</scope>
    <source>
        <strain evidence="2">SLH14081</strain>
    </source>
</reference>
<organism evidence="2 3">
    <name type="scientific">Blastomyces gilchristii (strain SLH14081)</name>
    <name type="common">Blastomyces dermatitidis</name>
    <dbReference type="NCBI Taxonomy" id="559298"/>
    <lineage>
        <taxon>Eukaryota</taxon>
        <taxon>Fungi</taxon>
        <taxon>Dikarya</taxon>
        <taxon>Ascomycota</taxon>
        <taxon>Pezizomycotina</taxon>
        <taxon>Eurotiomycetes</taxon>
        <taxon>Eurotiomycetidae</taxon>
        <taxon>Onygenales</taxon>
        <taxon>Ajellomycetaceae</taxon>
        <taxon>Blastomyces</taxon>
    </lineage>
</organism>
<proteinExistence type="predicted"/>
<feature type="region of interest" description="Disordered" evidence="1">
    <location>
        <begin position="1"/>
        <end position="72"/>
    </location>
</feature>
<gene>
    <name evidence="2" type="ORF">BDBG_05432</name>
</gene>